<dbReference type="STRING" id="585529.HMPREF0291_11542"/>
<sequence length="113" mass="11858">MDEERTGWTKATPYIVIAAYVVGPLVLIPLGSVALVIAFIFATAAIAGLIDGYTHRFTWSLPFLTGAGFAIAKILYFNDGTFIYAFGCFLLTAAAAGIGAALSPKAPARPEEA</sequence>
<keyword evidence="1" id="KW-1133">Transmembrane helix</keyword>
<reference evidence="2" key="1">
    <citation type="submission" date="2010-06" db="EMBL/GenBank/DDBJ databases">
        <authorList>
            <person name="Muzny D."/>
            <person name="Qin X."/>
            <person name="Buhay C."/>
            <person name="Dugan-Rocha S."/>
            <person name="Ding Y."/>
            <person name="Chen G."/>
            <person name="Hawes A."/>
            <person name="Holder M."/>
            <person name="Jhangiani S."/>
            <person name="Johnson A."/>
            <person name="Khan Z."/>
            <person name="Li Z."/>
            <person name="Liu W."/>
            <person name="Liu X."/>
            <person name="Perez L."/>
            <person name="Shen H."/>
            <person name="Wang Q."/>
            <person name="Watt J."/>
            <person name="Xi L."/>
            <person name="Xin Y."/>
            <person name="Zhou J."/>
            <person name="Deng J."/>
            <person name="Jiang H."/>
            <person name="Liu Y."/>
            <person name="Qu J."/>
            <person name="Song X.-Z."/>
            <person name="Zhang L."/>
            <person name="Villasana D."/>
            <person name="Johnson A."/>
            <person name="Liu J."/>
            <person name="Liyanage D."/>
            <person name="Lorensuhewa L."/>
            <person name="Robinson T."/>
            <person name="Song A."/>
            <person name="Song B.-B."/>
            <person name="Dinh H."/>
            <person name="Thornton R."/>
            <person name="Coyle M."/>
            <person name="Francisco L."/>
            <person name="Jackson L."/>
            <person name="Javaid M."/>
            <person name="Korchina V."/>
            <person name="Kovar C."/>
            <person name="Mata R."/>
            <person name="Mathew T."/>
            <person name="Ngo R."/>
            <person name="Nguyen L."/>
            <person name="Nguyen N."/>
            <person name="Okwuonu G."/>
            <person name="Ongeri F."/>
            <person name="Pham C."/>
            <person name="Simmons D."/>
            <person name="Wilczek-Boney K."/>
            <person name="Hale W."/>
            <person name="Jakkamsetti A."/>
            <person name="Pham P."/>
            <person name="Ruth R."/>
            <person name="San Lucas F."/>
            <person name="Warren J."/>
            <person name="Zhang J."/>
            <person name="Zhao Z."/>
            <person name="Zhou C."/>
            <person name="Zhu D."/>
            <person name="Lee S."/>
            <person name="Bess C."/>
            <person name="Blankenburg K."/>
            <person name="Forbes L."/>
            <person name="Fu Q."/>
            <person name="Gubbala S."/>
            <person name="Hirani K."/>
            <person name="Jayaseelan J.C."/>
            <person name="Lara F."/>
            <person name="Munidasa M."/>
            <person name="Palculict T."/>
            <person name="Patil S."/>
            <person name="Pu L.-L."/>
            <person name="Saada N."/>
            <person name="Tang L."/>
            <person name="Weissenberger G."/>
            <person name="Zhu Y."/>
            <person name="Hemphill L."/>
            <person name="Shang Y."/>
            <person name="Youmans B."/>
            <person name="Ayvaz T."/>
            <person name="Ross M."/>
            <person name="Santibanez J."/>
            <person name="Aqrawi P."/>
            <person name="Gross S."/>
            <person name="Joshi V."/>
            <person name="Fowler G."/>
            <person name="Nazareth L."/>
            <person name="Reid J."/>
            <person name="Worley K."/>
            <person name="Petrosino J."/>
            <person name="Highlander S."/>
            <person name="Gibbs R."/>
        </authorList>
    </citation>
    <scope>NUCLEOTIDE SEQUENCE [LARGE SCALE GENOMIC DNA]</scope>
    <source>
        <strain evidence="2">ATCC 33030</strain>
    </source>
</reference>
<proteinExistence type="predicted"/>
<evidence type="ECO:0000313" key="3">
    <source>
        <dbReference type="Proteomes" id="UP000004208"/>
    </source>
</evidence>
<dbReference type="Proteomes" id="UP000004208">
    <property type="component" value="Unassembled WGS sequence"/>
</dbReference>
<dbReference type="OrthoDB" id="4419897at2"/>
<evidence type="ECO:0000256" key="1">
    <source>
        <dbReference type="SAM" id="Phobius"/>
    </source>
</evidence>
<evidence type="ECO:0000313" key="2">
    <source>
        <dbReference type="EMBL" id="EFK53885.1"/>
    </source>
</evidence>
<feature type="transmembrane region" description="Helical" evidence="1">
    <location>
        <begin position="17"/>
        <end position="50"/>
    </location>
</feature>
<name>D7WCK4_9CORY</name>
<dbReference type="EMBL" id="ACLJ02000003">
    <property type="protein sequence ID" value="EFK53885.1"/>
    <property type="molecule type" value="Genomic_DNA"/>
</dbReference>
<dbReference type="RefSeq" id="WP_005290027.1">
    <property type="nucleotide sequence ID" value="NZ_CM000961.1"/>
</dbReference>
<organism evidence="2 3">
    <name type="scientific">Corynebacterium genitalium ATCC 33030</name>
    <dbReference type="NCBI Taxonomy" id="585529"/>
    <lineage>
        <taxon>Bacteria</taxon>
        <taxon>Bacillati</taxon>
        <taxon>Actinomycetota</taxon>
        <taxon>Actinomycetes</taxon>
        <taxon>Mycobacteriales</taxon>
        <taxon>Corynebacteriaceae</taxon>
        <taxon>Corynebacterium</taxon>
    </lineage>
</organism>
<protein>
    <submittedName>
        <fullName evidence="2">Uncharacterized protein</fullName>
    </submittedName>
</protein>
<gene>
    <name evidence="2" type="ORF">HMPREF0291_11542</name>
</gene>
<feature type="transmembrane region" description="Helical" evidence="1">
    <location>
        <begin position="57"/>
        <end position="76"/>
    </location>
</feature>
<keyword evidence="1" id="KW-0472">Membrane</keyword>
<accession>D7WCK4</accession>
<dbReference type="HOGENOM" id="CLU_2129255_0_0_11"/>
<keyword evidence="3" id="KW-1185">Reference proteome</keyword>
<comment type="caution">
    <text evidence="2">The sequence shown here is derived from an EMBL/GenBank/DDBJ whole genome shotgun (WGS) entry which is preliminary data.</text>
</comment>
<keyword evidence="1" id="KW-0812">Transmembrane</keyword>
<feature type="transmembrane region" description="Helical" evidence="1">
    <location>
        <begin position="82"/>
        <end position="102"/>
    </location>
</feature>
<dbReference type="AlphaFoldDB" id="D7WCK4"/>